<keyword evidence="13" id="KW-1185">Reference proteome</keyword>
<dbReference type="PANTHER" id="PTHR31187:SF1">
    <property type="entry name" value="ADP,ATP CARRIER PROTEIN 1"/>
    <property type="match status" value="1"/>
</dbReference>
<dbReference type="Proteomes" id="UP000006830">
    <property type="component" value="Chromosome"/>
</dbReference>
<keyword evidence="8 11" id="KW-1133">Transmembrane helix</keyword>
<feature type="transmembrane region" description="Helical" evidence="11">
    <location>
        <begin position="226"/>
        <end position="247"/>
    </location>
</feature>
<proteinExistence type="inferred from homology"/>
<reference evidence="12" key="1">
    <citation type="submission" date="2007-09" db="EMBL/GenBank/DDBJ databases">
        <title>Complete Genome Sequence of Rickettsia akari.</title>
        <authorList>
            <person name="Madan A."/>
            <person name="Fahey J."/>
            <person name="Helton E."/>
            <person name="Ketteman M."/>
            <person name="Madan A."/>
            <person name="Rodrigues S."/>
            <person name="Sanchez A."/>
            <person name="Whiting M."/>
            <person name="Dasch G."/>
            <person name="Eremeeva M."/>
        </authorList>
    </citation>
    <scope>NUCLEOTIDE SEQUENCE</scope>
    <source>
        <strain evidence="12">Hartford</strain>
    </source>
</reference>
<gene>
    <name evidence="12" type="ordered locus">A1C_03840</name>
</gene>
<evidence type="ECO:0000256" key="6">
    <source>
        <dbReference type="ARBA" id="ARBA00022741"/>
    </source>
</evidence>
<keyword evidence="5 11" id="KW-0812">Transmembrane</keyword>
<keyword evidence="3 11" id="KW-0813">Transport</keyword>
<keyword evidence="7 11" id="KW-0067">ATP-binding</keyword>
<keyword evidence="9 11" id="KW-0472">Membrane</keyword>
<evidence type="ECO:0000256" key="9">
    <source>
        <dbReference type="ARBA" id="ARBA00023136"/>
    </source>
</evidence>
<organism evidence="12 13">
    <name type="scientific">Rickettsia akari (strain Hartford)</name>
    <dbReference type="NCBI Taxonomy" id="293614"/>
    <lineage>
        <taxon>Bacteria</taxon>
        <taxon>Pseudomonadati</taxon>
        <taxon>Pseudomonadota</taxon>
        <taxon>Alphaproteobacteria</taxon>
        <taxon>Rickettsiales</taxon>
        <taxon>Rickettsiaceae</taxon>
        <taxon>Rickettsieae</taxon>
        <taxon>Rickettsia</taxon>
        <taxon>spotted fever group</taxon>
    </lineage>
</organism>
<dbReference type="GO" id="GO:0005524">
    <property type="term" value="F:ATP binding"/>
    <property type="evidence" value="ECO:0007669"/>
    <property type="project" value="UniProtKB-KW"/>
</dbReference>
<dbReference type="RefSeq" id="WP_012149674.1">
    <property type="nucleotide sequence ID" value="NC_009881.1"/>
</dbReference>
<evidence type="ECO:0000256" key="1">
    <source>
        <dbReference type="ARBA" id="ARBA00004651"/>
    </source>
</evidence>
<feature type="transmembrane region" description="Helical" evidence="11">
    <location>
        <begin position="328"/>
        <end position="347"/>
    </location>
</feature>
<dbReference type="eggNOG" id="COG3202">
    <property type="taxonomic scope" value="Bacteria"/>
</dbReference>
<evidence type="ECO:0000256" key="10">
    <source>
        <dbReference type="ARBA" id="ARBA00024792"/>
    </source>
</evidence>
<protein>
    <recommendedName>
        <fullName evidence="11">ADP,ATP carrier protein</fullName>
    </recommendedName>
</protein>
<dbReference type="AlphaFoldDB" id="A8GNR8"/>
<dbReference type="InterPro" id="IPR004667">
    <property type="entry name" value="ADP_ATP_car_bac_type"/>
</dbReference>
<feature type="transmembrane region" description="Helical" evidence="11">
    <location>
        <begin position="470"/>
        <end position="490"/>
    </location>
</feature>
<evidence type="ECO:0000313" key="12">
    <source>
        <dbReference type="EMBL" id="ABV75043.1"/>
    </source>
</evidence>
<evidence type="ECO:0000256" key="4">
    <source>
        <dbReference type="ARBA" id="ARBA00022475"/>
    </source>
</evidence>
<dbReference type="Pfam" id="PF03219">
    <property type="entry name" value="TLC"/>
    <property type="match status" value="1"/>
</dbReference>
<name>A8GNR8_RICAH</name>
<dbReference type="PANTHER" id="PTHR31187">
    <property type="match status" value="1"/>
</dbReference>
<comment type="function">
    <text evidence="10 11">Provides the rickettsial cell with host ATP in exchange for rickettsial ADP. This is an obligate exchange system. This energy acquiring activity is an important component of rickettsial parasitism.</text>
</comment>
<dbReference type="STRING" id="293614.A1C_03840"/>
<dbReference type="GO" id="GO:0005886">
    <property type="term" value="C:plasma membrane"/>
    <property type="evidence" value="ECO:0007669"/>
    <property type="project" value="UniProtKB-SubCell"/>
</dbReference>
<feature type="transmembrane region" description="Helical" evidence="11">
    <location>
        <begin position="289"/>
        <end position="308"/>
    </location>
</feature>
<evidence type="ECO:0000256" key="11">
    <source>
        <dbReference type="RuleBase" id="RU363121"/>
    </source>
</evidence>
<evidence type="ECO:0000256" key="3">
    <source>
        <dbReference type="ARBA" id="ARBA00022448"/>
    </source>
</evidence>
<evidence type="ECO:0000256" key="7">
    <source>
        <dbReference type="ARBA" id="ARBA00022840"/>
    </source>
</evidence>
<dbReference type="GO" id="GO:0005471">
    <property type="term" value="F:ATP:ADP antiporter activity"/>
    <property type="evidence" value="ECO:0007669"/>
    <property type="project" value="InterPro"/>
</dbReference>
<accession>A8GNR8</accession>
<dbReference type="EMBL" id="CP000847">
    <property type="protein sequence ID" value="ABV75043.1"/>
    <property type="molecule type" value="Genomic_DNA"/>
</dbReference>
<comment type="subcellular location">
    <subcellularLocation>
        <location evidence="1">Cell membrane</location>
        <topology evidence="1">Multi-pass membrane protein</topology>
    </subcellularLocation>
    <subcellularLocation>
        <location evidence="11">Membrane</location>
        <topology evidence="11">Multi-pass membrane protein</topology>
    </subcellularLocation>
</comment>
<feature type="transmembrane region" description="Helical" evidence="11">
    <location>
        <begin position="144"/>
        <end position="169"/>
    </location>
</feature>
<keyword evidence="6 11" id="KW-0547">Nucleotide-binding</keyword>
<feature type="transmembrane region" description="Helical" evidence="11">
    <location>
        <begin position="354"/>
        <end position="381"/>
    </location>
</feature>
<evidence type="ECO:0000256" key="2">
    <source>
        <dbReference type="ARBA" id="ARBA00007127"/>
    </source>
</evidence>
<feature type="transmembrane region" description="Helical" evidence="11">
    <location>
        <begin position="446"/>
        <end position="464"/>
    </location>
</feature>
<dbReference type="NCBIfam" id="TIGR00769">
    <property type="entry name" value="AAA"/>
    <property type="match status" value="1"/>
</dbReference>
<evidence type="ECO:0000256" key="5">
    <source>
        <dbReference type="ARBA" id="ARBA00022692"/>
    </source>
</evidence>
<feature type="transmembrane region" description="Helical" evidence="11">
    <location>
        <begin position="25"/>
        <end position="43"/>
    </location>
</feature>
<comment type="similarity">
    <text evidence="2 11">Belongs to the ADP/ATP translocase tlc family.</text>
</comment>
<keyword evidence="4" id="KW-1003">Cell membrane</keyword>
<evidence type="ECO:0000313" key="13">
    <source>
        <dbReference type="Proteomes" id="UP000006830"/>
    </source>
</evidence>
<feature type="transmembrane region" description="Helical" evidence="11">
    <location>
        <begin position="90"/>
        <end position="111"/>
    </location>
</feature>
<evidence type="ECO:0000256" key="8">
    <source>
        <dbReference type="ARBA" id="ARBA00022989"/>
    </source>
</evidence>
<dbReference type="HOGENOM" id="CLU_023964_0_1_5"/>
<sequence length="511" mass="58412">MLPPKIFFEKVKEIIWPIERKELKLFIPMALMMLCILFNFGALRSIKDSLVVPSMGAEIISFLKLWLVLPSCVIFTVLYVKLSNKLNFEYIFYIIVGSFLLFFLLFAYIIYPNQDIYHPNDEMINNLIASYPNFKWFIKIGSKWSYALMYIFAELWSAVVINLMFWQFANHIFDTSKAKRFYPVLGMVGNIGLIIAGSVLVLFSSGQNVIDSELLPYSFNASTGNAIMLQPIMSIIVTAGIMAMLLFRIINRFILTDSINVLDIKKVTAKTKTKLSVIESIKLVIHSKYIGRVALLIICYGLLINIVEGPWKAKIKELHPNTIDYVNFMGRFNIWMGISCVTFMIIGSNILRRLGWLISALLTPIMLSITGFMFFIFIIFIEEIGACFGDFNLLYAAIIIGAIQNILSKSSKYSLFDSTKEMAYIPLSLELRTKGKAAVEVIGTKFGKSLGAFIQSLIFIIIPTATFDSIIIYLLVIFIVIMSLWIWNVIKLNKEYIELCKMTYIQKYLKK</sequence>
<feature type="transmembrane region" description="Helical" evidence="11">
    <location>
        <begin position="181"/>
        <end position="206"/>
    </location>
</feature>
<feature type="transmembrane region" description="Helical" evidence="11">
    <location>
        <begin position="55"/>
        <end position="78"/>
    </location>
</feature>
<dbReference type="KEGG" id="rak:A1C_03840"/>